<dbReference type="GO" id="GO:0004222">
    <property type="term" value="F:metalloendopeptidase activity"/>
    <property type="evidence" value="ECO:0007669"/>
    <property type="project" value="TreeGrafter"/>
</dbReference>
<name>A0A7W3FK46_9GAMM</name>
<dbReference type="InterPro" id="IPR016047">
    <property type="entry name" value="M23ase_b-sheet_dom"/>
</dbReference>
<dbReference type="Pfam" id="PF01551">
    <property type="entry name" value="Peptidase_M23"/>
    <property type="match status" value="1"/>
</dbReference>
<keyword evidence="2" id="KW-0472">Membrane</keyword>
<dbReference type="InterPro" id="IPR050570">
    <property type="entry name" value="Cell_wall_metabolism_enzyme"/>
</dbReference>
<dbReference type="Pfam" id="PF05569">
    <property type="entry name" value="Peptidase_M56"/>
    <property type="match status" value="1"/>
</dbReference>
<dbReference type="PANTHER" id="PTHR21666">
    <property type="entry name" value="PEPTIDASE-RELATED"/>
    <property type="match status" value="1"/>
</dbReference>
<gene>
    <name evidence="5" type="ORF">H4O11_03795</name>
</gene>
<dbReference type="CDD" id="cd07341">
    <property type="entry name" value="M56_BlaR1_MecR1_like"/>
    <property type="match status" value="1"/>
</dbReference>
<keyword evidence="2" id="KW-0812">Transmembrane</keyword>
<proteinExistence type="predicted"/>
<feature type="transmembrane region" description="Helical" evidence="2">
    <location>
        <begin position="319"/>
        <end position="344"/>
    </location>
</feature>
<accession>A0A7W3FK46</accession>
<reference evidence="5 6" key="1">
    <citation type="submission" date="2020-08" db="EMBL/GenBank/DDBJ databases">
        <title>Stenotrophomonas tumulicola JCM 30961.</title>
        <authorList>
            <person name="Deng Y."/>
        </authorList>
    </citation>
    <scope>NUCLEOTIDE SEQUENCE [LARGE SCALE GENOMIC DNA]</scope>
    <source>
        <strain evidence="5 6">JCM 30961</strain>
    </source>
</reference>
<feature type="transmembrane region" description="Helical" evidence="2">
    <location>
        <begin position="6"/>
        <end position="26"/>
    </location>
</feature>
<feature type="transmembrane region" description="Helical" evidence="2">
    <location>
        <begin position="47"/>
        <end position="72"/>
    </location>
</feature>
<dbReference type="InterPro" id="IPR008756">
    <property type="entry name" value="Peptidase_M56"/>
</dbReference>
<evidence type="ECO:0000313" key="5">
    <source>
        <dbReference type="EMBL" id="MBA8680925.1"/>
    </source>
</evidence>
<dbReference type="RefSeq" id="WP_182338074.1">
    <property type="nucleotide sequence ID" value="NZ_JACGXS010000001.1"/>
</dbReference>
<evidence type="ECO:0000256" key="1">
    <source>
        <dbReference type="ARBA" id="ARBA00022729"/>
    </source>
</evidence>
<dbReference type="Proteomes" id="UP000547058">
    <property type="component" value="Unassembled WGS sequence"/>
</dbReference>
<feature type="domain" description="Peptidase M56" evidence="4">
    <location>
        <begin position="165"/>
        <end position="276"/>
    </location>
</feature>
<dbReference type="EMBL" id="JACGXS010000001">
    <property type="protein sequence ID" value="MBA8680925.1"/>
    <property type="molecule type" value="Genomic_DNA"/>
</dbReference>
<organism evidence="5 6">
    <name type="scientific">Stenotrophomonas tumulicola</name>
    <dbReference type="NCBI Taxonomy" id="1685415"/>
    <lineage>
        <taxon>Bacteria</taxon>
        <taxon>Pseudomonadati</taxon>
        <taxon>Pseudomonadota</taxon>
        <taxon>Gammaproteobacteria</taxon>
        <taxon>Lysobacterales</taxon>
        <taxon>Lysobacteraceae</taxon>
        <taxon>Stenotrophomonas</taxon>
    </lineage>
</organism>
<keyword evidence="6" id="KW-1185">Reference proteome</keyword>
<keyword evidence="2" id="KW-1133">Transmembrane helix</keyword>
<feature type="domain" description="M23ase beta-sheet core" evidence="3">
    <location>
        <begin position="396"/>
        <end position="494"/>
    </location>
</feature>
<sequence>MSALSVTFWMTHLLASLVVAGLALVLGTRLHAALGLSQAARGYWGGVWLLGTLPPLVAAVMAACLADAAVALPMLPTLPLPVALDVALSTQQAGTGGGSLMELLPAPGAMLATAYVIGLGIALLRELRGSIALALLVGRAVPVDAGAWPGPASMHEVARLADAGIAVRSSQHPFSPFAVAWPRQAIIVPVDALSGLGDAELALILRHESAHLAARDPQRAAWMRCVGAVLWFNPFVRRIAARVQMAAELRCDASALAGDAHAGRTFAAAYLHTLRRYACLPASATALNHRDLDGHALRIRHMLHGDPGRGTPRVLRAGFACTGIIAVGVLSLAEVALATSVMAATRMQAAPDMPPSAVAAARVPASNASAFRLQPPLASARISGSFGEGGSIRERPHRGTDFAARVGTQVLAPAAGVVTAATKAYPGGPNYGTVVVLDHGDGWQSLYAHLDGMDVQVGQRVAAGEQIARVGRSGRVTGPHLHLEVLHHGQRVDPEHLLR</sequence>
<keyword evidence="1" id="KW-0732">Signal</keyword>
<dbReference type="Gene3D" id="2.70.70.10">
    <property type="entry name" value="Glucose Permease (Domain IIA)"/>
    <property type="match status" value="1"/>
</dbReference>
<feature type="transmembrane region" description="Helical" evidence="2">
    <location>
        <begin position="104"/>
        <end position="124"/>
    </location>
</feature>
<dbReference type="AlphaFoldDB" id="A0A7W3FK46"/>
<evidence type="ECO:0000259" key="4">
    <source>
        <dbReference type="Pfam" id="PF05569"/>
    </source>
</evidence>
<protein>
    <submittedName>
        <fullName evidence="5">Peptidoglycan DD-metalloendopeptidase family protein</fullName>
    </submittedName>
</protein>
<dbReference type="CDD" id="cd12797">
    <property type="entry name" value="M23_peptidase"/>
    <property type="match status" value="1"/>
</dbReference>
<evidence type="ECO:0000256" key="2">
    <source>
        <dbReference type="SAM" id="Phobius"/>
    </source>
</evidence>
<dbReference type="InterPro" id="IPR011055">
    <property type="entry name" value="Dup_hybrid_motif"/>
</dbReference>
<evidence type="ECO:0000259" key="3">
    <source>
        <dbReference type="Pfam" id="PF01551"/>
    </source>
</evidence>
<comment type="caution">
    <text evidence="5">The sequence shown here is derived from an EMBL/GenBank/DDBJ whole genome shotgun (WGS) entry which is preliminary data.</text>
</comment>
<evidence type="ECO:0000313" key="6">
    <source>
        <dbReference type="Proteomes" id="UP000547058"/>
    </source>
</evidence>
<dbReference type="SUPFAM" id="SSF51261">
    <property type="entry name" value="Duplicated hybrid motif"/>
    <property type="match status" value="1"/>
</dbReference>
<dbReference type="PANTHER" id="PTHR21666:SF289">
    <property type="entry name" value="L-ALA--D-GLU ENDOPEPTIDASE"/>
    <property type="match status" value="1"/>
</dbReference>